<protein>
    <recommendedName>
        <fullName evidence="1">diguanylate cyclase</fullName>
        <ecNumber evidence="1">2.7.7.65</ecNumber>
    </recommendedName>
</protein>
<organism evidence="6 7">
    <name type="scientific">Albidovulum sediminicola</name>
    <dbReference type="NCBI Taxonomy" id="2984331"/>
    <lineage>
        <taxon>Bacteria</taxon>
        <taxon>Pseudomonadati</taxon>
        <taxon>Pseudomonadota</taxon>
        <taxon>Alphaproteobacteria</taxon>
        <taxon>Rhodobacterales</taxon>
        <taxon>Paracoccaceae</taxon>
        <taxon>Albidovulum</taxon>
    </lineage>
</organism>
<reference evidence="6 7" key="1">
    <citation type="submission" date="2022-10" db="EMBL/GenBank/DDBJ databases">
        <title>Defluviimonas sp. nov., isolated from ocean surface water.</title>
        <authorList>
            <person name="He W."/>
            <person name="Wang L."/>
            <person name="Zhang D.-F."/>
        </authorList>
    </citation>
    <scope>NUCLEOTIDE SEQUENCE [LARGE SCALE GENOMIC DNA]</scope>
    <source>
        <strain evidence="6 7">WL0075</strain>
    </source>
</reference>
<evidence type="ECO:0000256" key="2">
    <source>
        <dbReference type="ARBA" id="ARBA00034247"/>
    </source>
</evidence>
<dbReference type="Gene3D" id="3.40.50.2300">
    <property type="match status" value="1"/>
</dbReference>
<evidence type="ECO:0000313" key="6">
    <source>
        <dbReference type="EMBL" id="MCV2863559.1"/>
    </source>
</evidence>
<keyword evidence="6" id="KW-0808">Transferase</keyword>
<comment type="caution">
    <text evidence="6">The sequence shown here is derived from an EMBL/GenBank/DDBJ whole genome shotgun (WGS) entry which is preliminary data.</text>
</comment>
<evidence type="ECO:0000259" key="5">
    <source>
        <dbReference type="PROSITE" id="PS50887"/>
    </source>
</evidence>
<sequence length="459" mass="50027">MAGRILIVDDIATNRIVLNFKLTAALYETAQATSAAEAIAKARDLRPDLIIVNVELRDINGIELCRRLRSDHLTRDIPIVMTSARRDPDRKIQALRAGAAEVFWKPLDDSLFLARLRSLLRAREREKELGVPAAYAPPSGFAEDIAGYEGPGHVAIVGSQIDWAHRLMRDLVQSTADRLCVLHDDAALSLSEASPAPDVFLVLADGGRPDKTLRLLSELRSRPLTRNSATCVLVPERAATLGAIALDLGANDVIEDMAEISELVLRLSRQLQCKRRADRQRSSLADELRMAVTDPLTGLHNRRYALREIQRIDELTRLSGRAYAVMMLDVDWFKTINDSFGHAAGDAVLVQMADRLRANLRPGDLVARLGGEEFVIATADTSLRAAQALAERIRHAIEETPFVLADGMPIGVTLSVGLTMGGGDTAPSSVSALLEAADQALFRSKSEGRNLVSVSRSAA</sequence>
<name>A0ABT2YXF8_9RHOB</name>
<gene>
    <name evidence="6" type="ORF">OE647_02275</name>
</gene>
<dbReference type="Pfam" id="PF00990">
    <property type="entry name" value="GGDEF"/>
    <property type="match status" value="1"/>
</dbReference>
<dbReference type="InterPro" id="IPR029787">
    <property type="entry name" value="Nucleotide_cyclase"/>
</dbReference>
<dbReference type="EMBL" id="JAOWLA010000002">
    <property type="protein sequence ID" value="MCV2863559.1"/>
    <property type="molecule type" value="Genomic_DNA"/>
</dbReference>
<dbReference type="SMART" id="SM00448">
    <property type="entry name" value="REC"/>
    <property type="match status" value="1"/>
</dbReference>
<dbReference type="Proteomes" id="UP001652503">
    <property type="component" value="Unassembled WGS sequence"/>
</dbReference>
<dbReference type="SMART" id="SM00267">
    <property type="entry name" value="GGDEF"/>
    <property type="match status" value="1"/>
</dbReference>
<dbReference type="InterPro" id="IPR050469">
    <property type="entry name" value="Diguanylate_Cyclase"/>
</dbReference>
<dbReference type="Pfam" id="PF00072">
    <property type="entry name" value="Response_reg"/>
    <property type="match status" value="1"/>
</dbReference>
<dbReference type="PROSITE" id="PS50110">
    <property type="entry name" value="RESPONSE_REGULATORY"/>
    <property type="match status" value="1"/>
</dbReference>
<evidence type="ECO:0000256" key="1">
    <source>
        <dbReference type="ARBA" id="ARBA00012528"/>
    </source>
</evidence>
<dbReference type="PANTHER" id="PTHR45138:SF9">
    <property type="entry name" value="DIGUANYLATE CYCLASE DGCM-RELATED"/>
    <property type="match status" value="1"/>
</dbReference>
<dbReference type="InterPro" id="IPR011006">
    <property type="entry name" value="CheY-like_superfamily"/>
</dbReference>
<feature type="domain" description="GGDEF" evidence="5">
    <location>
        <begin position="321"/>
        <end position="457"/>
    </location>
</feature>
<evidence type="ECO:0000259" key="4">
    <source>
        <dbReference type="PROSITE" id="PS50110"/>
    </source>
</evidence>
<evidence type="ECO:0000256" key="3">
    <source>
        <dbReference type="PROSITE-ProRule" id="PRU00169"/>
    </source>
</evidence>
<dbReference type="SUPFAM" id="SSF55073">
    <property type="entry name" value="Nucleotide cyclase"/>
    <property type="match status" value="1"/>
</dbReference>
<proteinExistence type="predicted"/>
<dbReference type="PROSITE" id="PS50887">
    <property type="entry name" value="GGDEF"/>
    <property type="match status" value="1"/>
</dbReference>
<dbReference type="GO" id="GO:0052621">
    <property type="term" value="F:diguanylate cyclase activity"/>
    <property type="evidence" value="ECO:0007669"/>
    <property type="project" value="UniProtKB-EC"/>
</dbReference>
<dbReference type="Gene3D" id="3.30.70.270">
    <property type="match status" value="1"/>
</dbReference>
<dbReference type="CDD" id="cd01949">
    <property type="entry name" value="GGDEF"/>
    <property type="match status" value="1"/>
</dbReference>
<dbReference type="InterPro" id="IPR043128">
    <property type="entry name" value="Rev_trsase/Diguanyl_cyclase"/>
</dbReference>
<dbReference type="InterPro" id="IPR000160">
    <property type="entry name" value="GGDEF_dom"/>
</dbReference>
<keyword evidence="7" id="KW-1185">Reference proteome</keyword>
<comment type="catalytic activity">
    <reaction evidence="2">
        <text>2 GTP = 3',3'-c-di-GMP + 2 diphosphate</text>
        <dbReference type="Rhea" id="RHEA:24898"/>
        <dbReference type="ChEBI" id="CHEBI:33019"/>
        <dbReference type="ChEBI" id="CHEBI:37565"/>
        <dbReference type="ChEBI" id="CHEBI:58805"/>
        <dbReference type="EC" id="2.7.7.65"/>
    </reaction>
</comment>
<dbReference type="InterPro" id="IPR001789">
    <property type="entry name" value="Sig_transdc_resp-reg_receiver"/>
</dbReference>
<comment type="caution">
    <text evidence="3">Lacks conserved residue(s) required for the propagation of feature annotation.</text>
</comment>
<dbReference type="EC" id="2.7.7.65" evidence="1"/>
<keyword evidence="6" id="KW-0548">Nucleotidyltransferase</keyword>
<accession>A0ABT2YXF8</accession>
<dbReference type="NCBIfam" id="TIGR00254">
    <property type="entry name" value="GGDEF"/>
    <property type="match status" value="1"/>
</dbReference>
<dbReference type="RefSeq" id="WP_263720016.1">
    <property type="nucleotide sequence ID" value="NZ_JAOWLA010000002.1"/>
</dbReference>
<dbReference type="PANTHER" id="PTHR45138">
    <property type="entry name" value="REGULATORY COMPONENTS OF SENSORY TRANSDUCTION SYSTEM"/>
    <property type="match status" value="1"/>
</dbReference>
<dbReference type="SUPFAM" id="SSF52172">
    <property type="entry name" value="CheY-like"/>
    <property type="match status" value="1"/>
</dbReference>
<evidence type="ECO:0000313" key="7">
    <source>
        <dbReference type="Proteomes" id="UP001652503"/>
    </source>
</evidence>
<feature type="domain" description="Response regulatory" evidence="4">
    <location>
        <begin position="4"/>
        <end position="120"/>
    </location>
</feature>